<dbReference type="GeneID" id="40307659"/>
<accession>A0A2A9M7I7</accession>
<feature type="compositionally biased region" description="Low complexity" evidence="2">
    <location>
        <begin position="490"/>
        <end position="500"/>
    </location>
</feature>
<feature type="compositionally biased region" description="Basic and acidic residues" evidence="2">
    <location>
        <begin position="389"/>
        <end position="416"/>
    </location>
</feature>
<feature type="compositionally biased region" description="Low complexity" evidence="2">
    <location>
        <begin position="308"/>
        <end position="333"/>
    </location>
</feature>
<feature type="compositionally biased region" description="Basic and acidic residues" evidence="2">
    <location>
        <begin position="836"/>
        <end position="854"/>
    </location>
</feature>
<evidence type="ECO:0000256" key="2">
    <source>
        <dbReference type="SAM" id="MobiDB-lite"/>
    </source>
</evidence>
<dbReference type="VEuPathDB" id="ToxoDB:BESB_026070"/>
<feature type="compositionally biased region" description="Basic and acidic residues" evidence="2">
    <location>
        <begin position="551"/>
        <end position="563"/>
    </location>
</feature>
<feature type="compositionally biased region" description="Basic and acidic residues" evidence="2">
    <location>
        <begin position="810"/>
        <end position="829"/>
    </location>
</feature>
<dbReference type="InterPro" id="IPR035979">
    <property type="entry name" value="RBD_domain_sf"/>
</dbReference>
<dbReference type="CDD" id="cd00590">
    <property type="entry name" value="RRM_SF"/>
    <property type="match status" value="1"/>
</dbReference>
<feature type="compositionally biased region" description="Basic and acidic residues" evidence="2">
    <location>
        <begin position="950"/>
        <end position="966"/>
    </location>
</feature>
<feature type="compositionally biased region" description="Low complexity" evidence="2">
    <location>
        <begin position="1034"/>
        <end position="1056"/>
    </location>
</feature>
<dbReference type="PROSITE" id="PS50102">
    <property type="entry name" value="RRM"/>
    <property type="match status" value="1"/>
</dbReference>
<protein>
    <submittedName>
        <fullName evidence="4">RNA recognition motif-containing protein</fullName>
    </submittedName>
</protein>
<feature type="compositionally biased region" description="Basic residues" evidence="2">
    <location>
        <begin position="698"/>
        <end position="708"/>
    </location>
</feature>
<feature type="region of interest" description="Disordered" evidence="2">
    <location>
        <begin position="1"/>
        <end position="21"/>
    </location>
</feature>
<dbReference type="KEGG" id="bbes:BESB_026070"/>
<evidence type="ECO:0000259" key="3">
    <source>
        <dbReference type="PROSITE" id="PS50102"/>
    </source>
</evidence>
<evidence type="ECO:0000313" key="4">
    <source>
        <dbReference type="EMBL" id="PFH31633.1"/>
    </source>
</evidence>
<evidence type="ECO:0000313" key="5">
    <source>
        <dbReference type="Proteomes" id="UP000224006"/>
    </source>
</evidence>
<feature type="compositionally biased region" description="Basic and acidic residues" evidence="2">
    <location>
        <begin position="475"/>
        <end position="488"/>
    </location>
</feature>
<dbReference type="GO" id="GO:0003723">
    <property type="term" value="F:RNA binding"/>
    <property type="evidence" value="ECO:0007669"/>
    <property type="project" value="UniProtKB-UniRule"/>
</dbReference>
<evidence type="ECO:0000256" key="1">
    <source>
        <dbReference type="PROSITE-ProRule" id="PRU00176"/>
    </source>
</evidence>
<gene>
    <name evidence="4" type="ORF">BESB_026070</name>
</gene>
<comment type="caution">
    <text evidence="4">The sequence shown here is derived from an EMBL/GenBank/DDBJ whole genome shotgun (WGS) entry which is preliminary data.</text>
</comment>
<feature type="compositionally biased region" description="Basic and acidic residues" evidence="2">
    <location>
        <begin position="506"/>
        <end position="542"/>
    </location>
</feature>
<feature type="compositionally biased region" description="Low complexity" evidence="2">
    <location>
        <begin position="1"/>
        <end position="17"/>
    </location>
</feature>
<sequence length="1082" mass="115275">MMNAQQQQPAAATPPQALGEGVRQLQQLQQMQLQQFEANGAGLLAGGAQPGAVAALGGLAGGAAAFGAMPLNSQMSVVEIAMQNHLSNLQAVQSAALQAKLLAEKKKTELGLGVSIGPGAGGLLPAATSLVTGCLHKETELQQLSRTVFVESFPEEYEKEELRLLLQDFGKIVGLRVGQHVERKTKYAIVEFETPEEAQFVRDMNGKPIGALTLTIKESQSLVNFRDPDGVLFDVPPPPILAVLKQQQTQEGQHESLQDKLKEVKYSKMEIEDKLKELNGQKPRAVRDGSRSRGRSDRRRRRDRSRSSSRSPEGPSGGRRSLSPRGGSRAAGQGRKRRKEGGRESSRSFSPARGRGGSGRGGYPRGPEGERPAPEGVSSRSRSPPPRGGGERAGKDRRSLERRDESRGRRGSERRGSASLGAGAKRKESKGRSISRSPDDYEDEVTVKPPSAASRPGTQSLAAGAKPGGEGRFASTERKTGGGDERRGARQGAASRSQSPSPAPGSDKRPSPELGKNETESDLQRLPRDLPGEARRQEEKASSENGFGCGLDDKRSVREDAAGARRSRSPVKRAGLLLSGRRGDSQGRLSSRSPSADRFRARENSKKRTGASASRSRSHSRPKAPGAAAGRGAAPRRPSGSYSLSPPRSRGAPVRRSPSFPKKKEDGNDEFSRERAERDRPRRPSLDARRVGPGERRMGRRSGSRSRRSSLSYSDRSLSSSPGRPRRGPPGRQYRRRPSEDADRQLSPGGRGYVRPRPRGGFPGGADGGDRDLSPLLRRRRRSASRSGDRDSLDDGPRRGGPRGGRRTSVRPEGDDFGRDRDSDYRGREGLPLYRGRGDRRGPGDAFGRGEGRGRAGGPLLAGPRRRVGSREGSLGRDRENEKGDGPAGRGPAYRRGGGGPEPMWTGGANRADNKGAAGLGGAPGPRGEDGPGYGPRGRGRQGGRRVVGRRGDESEEDGGRMDRYKSQSRSLSDEDSNSRSPSPVRRGPGAGARVSSPVPRDAGSSHGEGGRGRSAEPNAKYYKSAERKGQEGTRGAAEESGGAGASSRGAAADGAVAKDGESNPQRVQPMNALCGGRPGAA</sequence>
<feature type="compositionally biased region" description="Basic and acidic residues" evidence="2">
    <location>
        <begin position="273"/>
        <end position="295"/>
    </location>
</feature>
<dbReference type="Proteomes" id="UP000224006">
    <property type="component" value="Unassembled WGS sequence"/>
</dbReference>
<feature type="compositionally biased region" description="Low complexity" evidence="2">
    <location>
        <begin position="623"/>
        <end position="641"/>
    </location>
</feature>
<feature type="compositionally biased region" description="Basic and acidic residues" evidence="2">
    <location>
        <begin position="787"/>
        <end position="798"/>
    </location>
</feature>
<dbReference type="SMART" id="SM00360">
    <property type="entry name" value="RRM"/>
    <property type="match status" value="1"/>
</dbReference>
<dbReference type="OrthoDB" id="4726at2759"/>
<feature type="compositionally biased region" description="Basic residues" evidence="2">
    <location>
        <begin position="938"/>
        <end position="949"/>
    </location>
</feature>
<name>A0A2A9M7I7_BESBE</name>
<reference evidence="4 5" key="1">
    <citation type="submission" date="2017-09" db="EMBL/GenBank/DDBJ databases">
        <title>Genome sequencing of Besnoitia besnoiti strain Bb-Ger1.</title>
        <authorList>
            <person name="Schares G."/>
            <person name="Venepally P."/>
            <person name="Lorenzi H.A."/>
        </authorList>
    </citation>
    <scope>NUCLEOTIDE SEQUENCE [LARGE SCALE GENOMIC DNA]</scope>
    <source>
        <strain evidence="4 5">Bb-Ger1</strain>
    </source>
</reference>
<feature type="compositionally biased region" description="Gly residues" evidence="2">
    <location>
        <begin position="354"/>
        <end position="364"/>
    </location>
</feature>
<feature type="compositionally biased region" description="Basic and acidic residues" evidence="2">
    <location>
        <begin position="874"/>
        <end position="885"/>
    </location>
</feature>
<feature type="compositionally biased region" description="Basic residues" evidence="2">
    <location>
        <begin position="800"/>
        <end position="809"/>
    </location>
</feature>
<dbReference type="RefSeq" id="XP_029215642.1">
    <property type="nucleotide sequence ID" value="XM_029361287.1"/>
</dbReference>
<feature type="compositionally biased region" description="Basic residues" evidence="2">
    <location>
        <begin position="724"/>
        <end position="736"/>
    </location>
</feature>
<feature type="compositionally biased region" description="Basic and acidic residues" evidence="2">
    <location>
        <begin position="595"/>
        <end position="606"/>
    </location>
</feature>
<keyword evidence="1" id="KW-0694">RNA-binding</keyword>
<feature type="compositionally biased region" description="Gly residues" evidence="2">
    <location>
        <begin position="918"/>
        <end position="937"/>
    </location>
</feature>
<dbReference type="SUPFAM" id="SSF54928">
    <property type="entry name" value="RNA-binding domain, RBD"/>
    <property type="match status" value="1"/>
</dbReference>
<feature type="region of interest" description="Disordered" evidence="2">
    <location>
        <begin position="273"/>
        <end position="1082"/>
    </location>
</feature>
<feature type="domain" description="RRM" evidence="3">
    <location>
        <begin position="146"/>
        <end position="221"/>
    </location>
</feature>
<dbReference type="InterPro" id="IPR012677">
    <property type="entry name" value="Nucleotide-bd_a/b_plait_sf"/>
</dbReference>
<dbReference type="Pfam" id="PF00076">
    <property type="entry name" value="RRM_1"/>
    <property type="match status" value="1"/>
</dbReference>
<dbReference type="InterPro" id="IPR000504">
    <property type="entry name" value="RRM_dom"/>
</dbReference>
<dbReference type="EMBL" id="NWUJ01000014">
    <property type="protein sequence ID" value="PFH31633.1"/>
    <property type="molecule type" value="Genomic_DNA"/>
</dbReference>
<dbReference type="AlphaFoldDB" id="A0A2A9M7I7"/>
<feature type="compositionally biased region" description="Basic and acidic residues" evidence="2">
    <location>
        <begin position="662"/>
        <end position="697"/>
    </location>
</feature>
<feature type="compositionally biased region" description="Low complexity" evidence="2">
    <location>
        <begin position="709"/>
        <end position="723"/>
    </location>
</feature>
<dbReference type="Gene3D" id="3.30.70.330">
    <property type="match status" value="1"/>
</dbReference>
<proteinExistence type="predicted"/>
<keyword evidence="5" id="KW-1185">Reference proteome</keyword>
<organism evidence="4 5">
    <name type="scientific">Besnoitia besnoiti</name>
    <name type="common">Apicomplexan protozoan</name>
    <dbReference type="NCBI Taxonomy" id="94643"/>
    <lineage>
        <taxon>Eukaryota</taxon>
        <taxon>Sar</taxon>
        <taxon>Alveolata</taxon>
        <taxon>Apicomplexa</taxon>
        <taxon>Conoidasida</taxon>
        <taxon>Coccidia</taxon>
        <taxon>Eucoccidiorida</taxon>
        <taxon>Eimeriorina</taxon>
        <taxon>Sarcocystidae</taxon>
        <taxon>Besnoitia</taxon>
    </lineage>
</organism>